<reference evidence="2" key="1">
    <citation type="submission" date="2017-09" db="EMBL/GenBank/DDBJ databases">
        <title>Depth-based differentiation of microbial function through sediment-hosted aquifers and enrichment of novel symbionts in the deep terrestrial subsurface.</title>
        <authorList>
            <person name="Probst A.J."/>
            <person name="Ladd B."/>
            <person name="Jarett J.K."/>
            <person name="Geller-Mcgrath D.E."/>
            <person name="Sieber C.M.K."/>
            <person name="Emerson J.B."/>
            <person name="Anantharaman K."/>
            <person name="Thomas B.C."/>
            <person name="Malmstrom R."/>
            <person name="Stieglmeier M."/>
            <person name="Klingl A."/>
            <person name="Woyke T."/>
            <person name="Ryan C.M."/>
            <person name="Banfield J.F."/>
        </authorList>
    </citation>
    <scope>NUCLEOTIDE SEQUENCE [LARGE SCALE GENOMIC DNA]</scope>
</reference>
<evidence type="ECO:0008006" key="3">
    <source>
        <dbReference type="Google" id="ProtNLM"/>
    </source>
</evidence>
<comment type="caution">
    <text evidence="1">The sequence shown here is derived from an EMBL/GenBank/DDBJ whole genome shotgun (WGS) entry which is preliminary data.</text>
</comment>
<dbReference type="InterPro" id="IPR003737">
    <property type="entry name" value="GlcNAc_PI_deacetylase-related"/>
</dbReference>
<accession>A0A2M8KTX0</accession>
<dbReference type="Proteomes" id="UP000231569">
    <property type="component" value="Unassembled WGS sequence"/>
</dbReference>
<evidence type="ECO:0000313" key="1">
    <source>
        <dbReference type="EMBL" id="PJE63374.1"/>
    </source>
</evidence>
<evidence type="ECO:0000313" key="2">
    <source>
        <dbReference type="Proteomes" id="UP000231569"/>
    </source>
</evidence>
<dbReference type="Gene3D" id="3.40.50.10320">
    <property type="entry name" value="LmbE-like"/>
    <property type="match status" value="1"/>
</dbReference>
<gene>
    <name evidence="1" type="ORF">COU89_03710</name>
</gene>
<dbReference type="SUPFAM" id="SSF102588">
    <property type="entry name" value="LmbE-like"/>
    <property type="match status" value="1"/>
</dbReference>
<organism evidence="1 2">
    <name type="scientific">Candidatus Roizmanbacteria bacterium CG10_big_fil_rev_8_21_14_0_10_45_7</name>
    <dbReference type="NCBI Taxonomy" id="1974854"/>
    <lineage>
        <taxon>Bacteria</taxon>
        <taxon>Candidatus Roizmaniibacteriota</taxon>
    </lineage>
</organism>
<dbReference type="AlphaFoldDB" id="A0A2M8KTX0"/>
<dbReference type="InterPro" id="IPR024078">
    <property type="entry name" value="LmbE-like_dom_sf"/>
</dbReference>
<sequence length="113" mass="12944">MDSSQERVYRGQWYNFSPMQLPSHIRKVLAVFPHPDDEVFVAGGLLHQCSTYDMQTTLAIFTKGERGTPDAHTVKELKKIRSHELKQNASLLHIKKLVHHDMGDGKLYKKNAT</sequence>
<protein>
    <recommendedName>
        <fullName evidence="3">PIG-L family deacetylase</fullName>
    </recommendedName>
</protein>
<proteinExistence type="predicted"/>
<dbReference type="Pfam" id="PF02585">
    <property type="entry name" value="PIG-L"/>
    <property type="match status" value="1"/>
</dbReference>
<name>A0A2M8KTX0_9BACT</name>
<dbReference type="EMBL" id="PFEE01000078">
    <property type="protein sequence ID" value="PJE63374.1"/>
    <property type="molecule type" value="Genomic_DNA"/>
</dbReference>